<sequence>MTTAEPGPDLGAGPLLAFFAHPDDETLQAGGLLALAAAAGRRVVLVTATRGERGEMIGRPDLEGTDAVAQVRAQERAAALAALGVTEHHWLDELVAADDRAAIGPQGRWIDSGMVWTAPGIAGPAPDAAPHAFARGDVEIPARALARLVRQVRPALVLTDEVGGSYGHPDHVRAHAVALRALALAAAPGAPAGGEDAVAPVHAVVAVAHDRQRAANDAVAVQVAQVQPIGADGALLLPPPAAGAALPSIVRPSADVDVELDVTSVTPACSPRCAATPRRCRARRSRCSTPVAGEETATHDLAPSQAAIGWYALSNGVAAPLLPVVGLTAVRGDVGALLTAVAGLQGAADGAPAVAASSAATPVSRDLFTRPTPGRVAAVIACLLLGVLVGVAATVVHRWRVGDVPLGMVLAVATVLVGALAARSWTRGPGLAGFAVGTIGVIQAMAFVVTGGDVLVPGDTLGTVWLLVSVLAIGVAAFLPERFVGARRG</sequence>
<protein>
    <recommendedName>
        <fullName evidence="5">N-acetyl-1-D-myo-inositol-2-amino-2-deoxy-alpha-D-glucopyranoside deacetylase</fullName>
    </recommendedName>
</protein>
<dbReference type="GO" id="GO:0016137">
    <property type="term" value="P:glycoside metabolic process"/>
    <property type="evidence" value="ECO:0007669"/>
    <property type="project" value="UniProtKB-ARBA"/>
</dbReference>
<organism evidence="3 4">
    <name type="scientific">Litorihabitans aurantiacus</name>
    <dbReference type="NCBI Taxonomy" id="1930061"/>
    <lineage>
        <taxon>Bacteria</taxon>
        <taxon>Bacillati</taxon>
        <taxon>Actinomycetota</taxon>
        <taxon>Actinomycetes</taxon>
        <taxon>Micrococcales</taxon>
        <taxon>Beutenbergiaceae</taxon>
        <taxon>Litorihabitans</taxon>
    </lineage>
</organism>
<dbReference type="InterPro" id="IPR024078">
    <property type="entry name" value="LmbE-like_dom_sf"/>
</dbReference>
<dbReference type="EMBL" id="BSUM01000001">
    <property type="protein sequence ID" value="GMA30579.1"/>
    <property type="molecule type" value="Genomic_DNA"/>
</dbReference>
<dbReference type="SUPFAM" id="SSF102588">
    <property type="entry name" value="LmbE-like"/>
    <property type="match status" value="1"/>
</dbReference>
<feature type="transmembrane region" description="Helical" evidence="2">
    <location>
        <begin position="376"/>
        <end position="398"/>
    </location>
</feature>
<gene>
    <name evidence="3" type="ORF">GCM10025875_05710</name>
</gene>
<comment type="caution">
    <text evidence="3">The sequence shown here is derived from an EMBL/GenBank/DDBJ whole genome shotgun (WGS) entry which is preliminary data.</text>
</comment>
<dbReference type="GO" id="GO:0016811">
    <property type="term" value="F:hydrolase activity, acting on carbon-nitrogen (but not peptide) bonds, in linear amides"/>
    <property type="evidence" value="ECO:0007669"/>
    <property type="project" value="TreeGrafter"/>
</dbReference>
<feature type="transmembrane region" description="Helical" evidence="2">
    <location>
        <begin position="461"/>
        <end position="479"/>
    </location>
</feature>
<dbReference type="AlphaFoldDB" id="A0AA37UHF2"/>
<name>A0AA37UHF2_9MICO</name>
<keyword evidence="2" id="KW-0472">Membrane</keyword>
<evidence type="ECO:0000256" key="2">
    <source>
        <dbReference type="SAM" id="Phobius"/>
    </source>
</evidence>
<dbReference type="PANTHER" id="PTHR12993">
    <property type="entry name" value="N-ACETYLGLUCOSAMINYL-PHOSPHATIDYLINOSITOL DE-N-ACETYLASE-RELATED"/>
    <property type="match status" value="1"/>
</dbReference>
<dbReference type="Gene3D" id="3.40.50.10320">
    <property type="entry name" value="LmbE-like"/>
    <property type="match status" value="1"/>
</dbReference>
<keyword evidence="2" id="KW-1133">Transmembrane helix</keyword>
<dbReference type="InterPro" id="IPR003737">
    <property type="entry name" value="GlcNAc_PI_deacetylase-related"/>
</dbReference>
<evidence type="ECO:0000313" key="4">
    <source>
        <dbReference type="Proteomes" id="UP001157161"/>
    </source>
</evidence>
<evidence type="ECO:0008006" key="5">
    <source>
        <dbReference type="Google" id="ProtNLM"/>
    </source>
</evidence>
<reference evidence="3" key="2">
    <citation type="submission" date="2023-02" db="EMBL/GenBank/DDBJ databases">
        <authorList>
            <person name="Sun Q."/>
            <person name="Mori K."/>
        </authorList>
    </citation>
    <scope>NUCLEOTIDE SEQUENCE</scope>
    <source>
        <strain evidence="3">NBRC 112290</strain>
    </source>
</reference>
<dbReference type="PANTHER" id="PTHR12993:SF11">
    <property type="entry name" value="N-ACETYLGLUCOSAMINYL-PHOSPHATIDYLINOSITOL DE-N-ACETYLASE"/>
    <property type="match status" value="1"/>
</dbReference>
<evidence type="ECO:0000256" key="1">
    <source>
        <dbReference type="ARBA" id="ARBA00022833"/>
    </source>
</evidence>
<dbReference type="RefSeq" id="WP_284249241.1">
    <property type="nucleotide sequence ID" value="NZ_BSUM01000001.1"/>
</dbReference>
<keyword evidence="2" id="KW-0812">Transmembrane</keyword>
<feature type="transmembrane region" description="Helical" evidence="2">
    <location>
        <begin position="404"/>
        <end position="422"/>
    </location>
</feature>
<keyword evidence="4" id="KW-1185">Reference proteome</keyword>
<keyword evidence="1" id="KW-0862">Zinc</keyword>
<proteinExistence type="predicted"/>
<dbReference type="Proteomes" id="UP001157161">
    <property type="component" value="Unassembled WGS sequence"/>
</dbReference>
<dbReference type="Pfam" id="PF02585">
    <property type="entry name" value="PIG-L"/>
    <property type="match status" value="1"/>
</dbReference>
<reference evidence="3" key="1">
    <citation type="journal article" date="2014" name="Int. J. Syst. Evol. Microbiol.">
        <title>Complete genome sequence of Corynebacterium casei LMG S-19264T (=DSM 44701T), isolated from a smear-ripened cheese.</title>
        <authorList>
            <consortium name="US DOE Joint Genome Institute (JGI-PGF)"/>
            <person name="Walter F."/>
            <person name="Albersmeier A."/>
            <person name="Kalinowski J."/>
            <person name="Ruckert C."/>
        </authorList>
    </citation>
    <scope>NUCLEOTIDE SEQUENCE</scope>
    <source>
        <strain evidence="3">NBRC 112290</strain>
    </source>
</reference>
<feature type="transmembrane region" description="Helical" evidence="2">
    <location>
        <begin position="429"/>
        <end position="449"/>
    </location>
</feature>
<evidence type="ECO:0000313" key="3">
    <source>
        <dbReference type="EMBL" id="GMA30579.1"/>
    </source>
</evidence>
<accession>A0AA37UHF2</accession>